<proteinExistence type="inferred from homology"/>
<evidence type="ECO:0000256" key="1">
    <source>
        <dbReference type="ARBA" id="ARBA00007367"/>
    </source>
</evidence>
<comment type="similarity">
    <text evidence="1">Belongs to the monovalent cation:proton antiporter 1 (CPA1) transporter (TC 2.A.36) family.</text>
</comment>
<dbReference type="PANTHER" id="PTHR31102">
    <property type="match status" value="1"/>
</dbReference>
<keyword evidence="2" id="KW-0472">Membrane</keyword>
<feature type="transmembrane region" description="Helical" evidence="2">
    <location>
        <begin position="50"/>
        <end position="70"/>
    </location>
</feature>
<organism evidence="3 4">
    <name type="scientific">Acrobeloides nanus</name>
    <dbReference type="NCBI Taxonomy" id="290746"/>
    <lineage>
        <taxon>Eukaryota</taxon>
        <taxon>Metazoa</taxon>
        <taxon>Ecdysozoa</taxon>
        <taxon>Nematoda</taxon>
        <taxon>Chromadorea</taxon>
        <taxon>Rhabditida</taxon>
        <taxon>Tylenchina</taxon>
        <taxon>Cephalobomorpha</taxon>
        <taxon>Cephaloboidea</taxon>
        <taxon>Cephalobidae</taxon>
        <taxon>Acrobeloides</taxon>
    </lineage>
</organism>
<feature type="transmembrane region" description="Helical" evidence="2">
    <location>
        <begin position="6"/>
        <end position="29"/>
    </location>
</feature>
<keyword evidence="2" id="KW-0812">Transmembrane</keyword>
<protein>
    <submittedName>
        <fullName evidence="4">Cation/H+ exchanger domain-containing protein</fullName>
    </submittedName>
</protein>
<dbReference type="PANTHER" id="PTHR31102:SF1">
    <property type="entry name" value="CATION_H+ EXCHANGER DOMAIN-CONTAINING PROTEIN"/>
    <property type="match status" value="1"/>
</dbReference>
<dbReference type="GO" id="GO:0098662">
    <property type="term" value="P:inorganic cation transmembrane transport"/>
    <property type="evidence" value="ECO:0007669"/>
    <property type="project" value="TreeGrafter"/>
</dbReference>
<name>A0A914DAW0_9BILA</name>
<dbReference type="WBParaSite" id="ACRNAN_scaffold20910.g30539.t1">
    <property type="protein sequence ID" value="ACRNAN_scaffold20910.g30539.t1"/>
    <property type="gene ID" value="ACRNAN_scaffold20910.g30539"/>
</dbReference>
<dbReference type="InterPro" id="IPR051843">
    <property type="entry name" value="CPA1_transporter"/>
</dbReference>
<dbReference type="Proteomes" id="UP000887540">
    <property type="component" value="Unplaced"/>
</dbReference>
<sequence length="82" mass="9041">MSCTCMYGSAVVGLESLGPVAVLVLGFVAGMKWKKLDSKEKSIEAKTMQIIWEYFAQPLLFALIGLQLSFGEVTFFPSKKCQ</sequence>
<keyword evidence="2" id="KW-1133">Transmembrane helix</keyword>
<keyword evidence="3" id="KW-1185">Reference proteome</keyword>
<evidence type="ECO:0000313" key="3">
    <source>
        <dbReference type="Proteomes" id="UP000887540"/>
    </source>
</evidence>
<accession>A0A914DAW0</accession>
<evidence type="ECO:0000313" key="4">
    <source>
        <dbReference type="WBParaSite" id="ACRNAN_scaffold20910.g30539.t1"/>
    </source>
</evidence>
<dbReference type="AlphaFoldDB" id="A0A914DAW0"/>
<evidence type="ECO:0000256" key="2">
    <source>
        <dbReference type="SAM" id="Phobius"/>
    </source>
</evidence>
<reference evidence="4" key="1">
    <citation type="submission" date="2022-11" db="UniProtKB">
        <authorList>
            <consortium name="WormBaseParasite"/>
        </authorList>
    </citation>
    <scope>IDENTIFICATION</scope>
</reference>